<dbReference type="AlphaFoldDB" id="A0AA39LXE9"/>
<keyword evidence="2" id="KW-1185">Reference proteome</keyword>
<evidence type="ECO:0000313" key="1">
    <source>
        <dbReference type="EMBL" id="KAK0413132.1"/>
    </source>
</evidence>
<proteinExistence type="predicted"/>
<sequence length="250" mass="28479">MFIEKNNSRPSTQLEDIRDLLKGKCLIPLNRMWLEKYSVRSHFHQGELSRLNRPNSRTSFRDLISDQNSSGRVRNVEPAEFLCFRFVTNTKSIFEQELIRVYEFEKTSGTTREYVGIPTGPNRKLVHTVTKYTSDFENELDQTTTSRKGQHDMAICSILPWRRASIRELCNPESSTMNGCPETYERINSSTSLLSHFTINVEMNSSTSSLCGFHDNKSGCACGSVAEISIIGQSLSRTHKNIFDVYVAVS</sequence>
<organism evidence="1 2">
    <name type="scientific">Steinernema hermaphroditum</name>
    <dbReference type="NCBI Taxonomy" id="289476"/>
    <lineage>
        <taxon>Eukaryota</taxon>
        <taxon>Metazoa</taxon>
        <taxon>Ecdysozoa</taxon>
        <taxon>Nematoda</taxon>
        <taxon>Chromadorea</taxon>
        <taxon>Rhabditida</taxon>
        <taxon>Tylenchina</taxon>
        <taxon>Panagrolaimomorpha</taxon>
        <taxon>Strongyloidoidea</taxon>
        <taxon>Steinernematidae</taxon>
        <taxon>Steinernema</taxon>
    </lineage>
</organism>
<dbReference type="Proteomes" id="UP001175271">
    <property type="component" value="Unassembled WGS sequence"/>
</dbReference>
<evidence type="ECO:0000313" key="2">
    <source>
        <dbReference type="Proteomes" id="UP001175271"/>
    </source>
</evidence>
<accession>A0AA39LXE9</accession>
<reference evidence="1" key="1">
    <citation type="submission" date="2023-06" db="EMBL/GenBank/DDBJ databases">
        <title>Genomic analysis of the entomopathogenic nematode Steinernema hermaphroditum.</title>
        <authorList>
            <person name="Schwarz E.M."/>
            <person name="Heppert J.K."/>
            <person name="Baniya A."/>
            <person name="Schwartz H.T."/>
            <person name="Tan C.-H."/>
            <person name="Antoshechkin I."/>
            <person name="Sternberg P.W."/>
            <person name="Goodrich-Blair H."/>
            <person name="Dillman A.R."/>
        </authorList>
    </citation>
    <scope>NUCLEOTIDE SEQUENCE</scope>
    <source>
        <strain evidence="1">PS9179</strain>
        <tissue evidence="1">Whole animal</tissue>
    </source>
</reference>
<name>A0AA39LXE9_9BILA</name>
<protein>
    <submittedName>
        <fullName evidence="1">Uncharacterized protein</fullName>
    </submittedName>
</protein>
<dbReference type="EMBL" id="JAUCMV010000003">
    <property type="protein sequence ID" value="KAK0413132.1"/>
    <property type="molecule type" value="Genomic_DNA"/>
</dbReference>
<comment type="caution">
    <text evidence="1">The sequence shown here is derived from an EMBL/GenBank/DDBJ whole genome shotgun (WGS) entry which is preliminary data.</text>
</comment>
<gene>
    <name evidence="1" type="ORF">QR680_006618</name>
</gene>